<accession>A0A4S8KX11</accession>
<evidence type="ECO:0000313" key="1">
    <source>
        <dbReference type="EMBL" id="THU80532.1"/>
    </source>
</evidence>
<protein>
    <submittedName>
        <fullName evidence="1">Uncharacterized protein</fullName>
    </submittedName>
</protein>
<sequence length="60" mass="6763">MINTSEPELSDPRPLGGPTHTIRPFFVFHSFCLALELGFPLWSPSKDVNDSELEKHIIPT</sequence>
<name>A0A4S8KX11_DENBC</name>
<gene>
    <name evidence="1" type="ORF">K435DRAFT_496992</name>
</gene>
<reference evidence="1 2" key="1">
    <citation type="journal article" date="2019" name="Nat. Ecol. Evol.">
        <title>Megaphylogeny resolves global patterns of mushroom evolution.</title>
        <authorList>
            <person name="Varga T."/>
            <person name="Krizsan K."/>
            <person name="Foldi C."/>
            <person name="Dima B."/>
            <person name="Sanchez-Garcia M."/>
            <person name="Sanchez-Ramirez S."/>
            <person name="Szollosi G.J."/>
            <person name="Szarkandi J.G."/>
            <person name="Papp V."/>
            <person name="Albert L."/>
            <person name="Andreopoulos W."/>
            <person name="Angelini C."/>
            <person name="Antonin V."/>
            <person name="Barry K.W."/>
            <person name="Bougher N.L."/>
            <person name="Buchanan P."/>
            <person name="Buyck B."/>
            <person name="Bense V."/>
            <person name="Catcheside P."/>
            <person name="Chovatia M."/>
            <person name="Cooper J."/>
            <person name="Damon W."/>
            <person name="Desjardin D."/>
            <person name="Finy P."/>
            <person name="Geml J."/>
            <person name="Haridas S."/>
            <person name="Hughes K."/>
            <person name="Justo A."/>
            <person name="Karasinski D."/>
            <person name="Kautmanova I."/>
            <person name="Kiss B."/>
            <person name="Kocsube S."/>
            <person name="Kotiranta H."/>
            <person name="LaButti K.M."/>
            <person name="Lechner B.E."/>
            <person name="Liimatainen K."/>
            <person name="Lipzen A."/>
            <person name="Lukacs Z."/>
            <person name="Mihaltcheva S."/>
            <person name="Morgado L.N."/>
            <person name="Niskanen T."/>
            <person name="Noordeloos M.E."/>
            <person name="Ohm R.A."/>
            <person name="Ortiz-Santana B."/>
            <person name="Ovrebo C."/>
            <person name="Racz N."/>
            <person name="Riley R."/>
            <person name="Savchenko A."/>
            <person name="Shiryaev A."/>
            <person name="Soop K."/>
            <person name="Spirin V."/>
            <person name="Szebenyi C."/>
            <person name="Tomsovsky M."/>
            <person name="Tulloss R.E."/>
            <person name="Uehling J."/>
            <person name="Grigoriev I.V."/>
            <person name="Vagvolgyi C."/>
            <person name="Papp T."/>
            <person name="Martin F.M."/>
            <person name="Miettinen O."/>
            <person name="Hibbett D.S."/>
            <person name="Nagy L.G."/>
        </authorList>
    </citation>
    <scope>NUCLEOTIDE SEQUENCE [LARGE SCALE GENOMIC DNA]</scope>
    <source>
        <strain evidence="1 2">CBS 962.96</strain>
    </source>
</reference>
<dbReference type="AlphaFoldDB" id="A0A4S8KX11"/>
<keyword evidence="2" id="KW-1185">Reference proteome</keyword>
<dbReference type="Proteomes" id="UP000297245">
    <property type="component" value="Unassembled WGS sequence"/>
</dbReference>
<evidence type="ECO:0000313" key="2">
    <source>
        <dbReference type="Proteomes" id="UP000297245"/>
    </source>
</evidence>
<dbReference type="EMBL" id="ML179895">
    <property type="protein sequence ID" value="THU80532.1"/>
    <property type="molecule type" value="Genomic_DNA"/>
</dbReference>
<organism evidence="1 2">
    <name type="scientific">Dendrothele bispora (strain CBS 962.96)</name>
    <dbReference type="NCBI Taxonomy" id="1314807"/>
    <lineage>
        <taxon>Eukaryota</taxon>
        <taxon>Fungi</taxon>
        <taxon>Dikarya</taxon>
        <taxon>Basidiomycota</taxon>
        <taxon>Agaricomycotina</taxon>
        <taxon>Agaricomycetes</taxon>
        <taxon>Agaricomycetidae</taxon>
        <taxon>Agaricales</taxon>
        <taxon>Agaricales incertae sedis</taxon>
        <taxon>Dendrothele</taxon>
    </lineage>
</organism>
<proteinExistence type="predicted"/>